<keyword evidence="1" id="KW-0812">Transmembrane</keyword>
<evidence type="ECO:0000313" key="3">
    <source>
        <dbReference type="Proteomes" id="UP001339167"/>
    </source>
</evidence>
<proteinExistence type="predicted"/>
<keyword evidence="3" id="KW-1185">Reference proteome</keyword>
<dbReference type="EMBL" id="JAUGZK010000017">
    <property type="protein sequence ID" value="MEE2025803.1"/>
    <property type="molecule type" value="Genomic_DNA"/>
</dbReference>
<feature type="transmembrane region" description="Helical" evidence="1">
    <location>
        <begin position="12"/>
        <end position="37"/>
    </location>
</feature>
<gene>
    <name evidence="2" type="ORF">QWF21_16310</name>
</gene>
<dbReference type="Proteomes" id="UP001339167">
    <property type="component" value="Unassembled WGS sequence"/>
</dbReference>
<evidence type="ECO:0000256" key="1">
    <source>
        <dbReference type="SAM" id="Phobius"/>
    </source>
</evidence>
<keyword evidence="1" id="KW-0472">Membrane</keyword>
<feature type="transmembrane region" description="Helical" evidence="1">
    <location>
        <begin position="57"/>
        <end position="75"/>
    </location>
</feature>
<evidence type="ECO:0008006" key="4">
    <source>
        <dbReference type="Google" id="ProtNLM"/>
    </source>
</evidence>
<evidence type="ECO:0000313" key="2">
    <source>
        <dbReference type="EMBL" id="MEE2025803.1"/>
    </source>
</evidence>
<sequence>MSRFVICVHFSVIYVALSLIDSYTTSFAISSSGSVFYELNPKVGDTSFTSIFFNQVKMLPLLLLFLSISFGYDLLPKRLLAMLGMGRMGSFDRFFMEIPGAASITVLFLMAIGCVNNVLVILQFGSIADFLLSFFFSEKEMKVAFFPIFTLLLFIVIIPISILIVSKIRCQWAES</sequence>
<reference evidence="2 3" key="1">
    <citation type="submission" date="2023-06" db="EMBL/GenBank/DDBJ databases">
        <title>Alkalimonas sp., MEB004 an alkaliphilic bacterium isolated from Lonar Lake, India.</title>
        <authorList>
            <person name="Joshi A."/>
            <person name="Thite S."/>
        </authorList>
    </citation>
    <scope>NUCLEOTIDE SEQUENCE [LARGE SCALE GENOMIC DNA]</scope>
    <source>
        <strain evidence="2 3">MEB004</strain>
    </source>
</reference>
<protein>
    <recommendedName>
        <fullName evidence="4">ABC transmembrane type-1 domain-containing protein</fullName>
    </recommendedName>
</protein>
<feature type="transmembrane region" description="Helical" evidence="1">
    <location>
        <begin position="96"/>
        <end position="124"/>
    </location>
</feature>
<name>A0ABU7JKE0_9GAMM</name>
<feature type="transmembrane region" description="Helical" evidence="1">
    <location>
        <begin position="144"/>
        <end position="165"/>
    </location>
</feature>
<organism evidence="2 3">
    <name type="scientific">Alkalimonas mucilaginosa</name>
    <dbReference type="NCBI Taxonomy" id="3057676"/>
    <lineage>
        <taxon>Bacteria</taxon>
        <taxon>Pseudomonadati</taxon>
        <taxon>Pseudomonadota</taxon>
        <taxon>Gammaproteobacteria</taxon>
        <taxon>Alkalimonas</taxon>
    </lineage>
</organism>
<accession>A0ABU7JKE0</accession>
<comment type="caution">
    <text evidence="2">The sequence shown here is derived from an EMBL/GenBank/DDBJ whole genome shotgun (WGS) entry which is preliminary data.</text>
</comment>
<dbReference type="RefSeq" id="WP_330089114.1">
    <property type="nucleotide sequence ID" value="NZ_JAUGZK010000017.1"/>
</dbReference>
<keyword evidence="1" id="KW-1133">Transmembrane helix</keyword>